<dbReference type="SUPFAM" id="SSF46689">
    <property type="entry name" value="Homeodomain-like"/>
    <property type="match status" value="2"/>
</dbReference>
<evidence type="ECO:0000256" key="1">
    <source>
        <dbReference type="ARBA" id="ARBA00023015"/>
    </source>
</evidence>
<dbReference type="InterPro" id="IPR037923">
    <property type="entry name" value="HTH-like"/>
</dbReference>
<dbReference type="SUPFAM" id="SSF51215">
    <property type="entry name" value="Regulatory protein AraC"/>
    <property type="match status" value="1"/>
</dbReference>
<evidence type="ECO:0000259" key="4">
    <source>
        <dbReference type="PROSITE" id="PS01124"/>
    </source>
</evidence>
<dbReference type="EMBL" id="DXAY01000263">
    <property type="protein sequence ID" value="HIZ75807.1"/>
    <property type="molecule type" value="Genomic_DNA"/>
</dbReference>
<dbReference type="PANTHER" id="PTHR43280:SF30">
    <property type="entry name" value="MMSAB OPERON REGULATORY PROTEIN"/>
    <property type="match status" value="1"/>
</dbReference>
<reference evidence="5" key="2">
    <citation type="submission" date="2021-04" db="EMBL/GenBank/DDBJ databases">
        <authorList>
            <person name="Gilroy R."/>
        </authorList>
    </citation>
    <scope>NUCLEOTIDE SEQUENCE</scope>
    <source>
        <strain evidence="5">CHK196-3914</strain>
    </source>
</reference>
<evidence type="ECO:0000256" key="3">
    <source>
        <dbReference type="ARBA" id="ARBA00023163"/>
    </source>
</evidence>
<dbReference type="InterPro" id="IPR009057">
    <property type="entry name" value="Homeodomain-like_sf"/>
</dbReference>
<dbReference type="Pfam" id="PF02311">
    <property type="entry name" value="AraC_binding"/>
    <property type="match status" value="1"/>
</dbReference>
<keyword evidence="1" id="KW-0805">Transcription regulation</keyword>
<dbReference type="PANTHER" id="PTHR43280">
    <property type="entry name" value="ARAC-FAMILY TRANSCRIPTIONAL REGULATOR"/>
    <property type="match status" value="1"/>
</dbReference>
<protein>
    <submittedName>
        <fullName evidence="5">AraC family transcriptional regulator</fullName>
    </submittedName>
</protein>
<dbReference type="PRINTS" id="PR00032">
    <property type="entry name" value="HTHARAC"/>
</dbReference>
<keyword evidence="2" id="KW-0238">DNA-binding</keyword>
<accession>A0A9D2GBM4</accession>
<dbReference type="InterPro" id="IPR018060">
    <property type="entry name" value="HTH_AraC"/>
</dbReference>
<dbReference type="SMART" id="SM00342">
    <property type="entry name" value="HTH_ARAC"/>
    <property type="match status" value="1"/>
</dbReference>
<gene>
    <name evidence="5" type="ORF">H9723_11305</name>
</gene>
<organism evidence="5 6">
    <name type="scientific">Candidatus Mediterraneibacter stercoravium</name>
    <dbReference type="NCBI Taxonomy" id="2838685"/>
    <lineage>
        <taxon>Bacteria</taxon>
        <taxon>Bacillati</taxon>
        <taxon>Bacillota</taxon>
        <taxon>Clostridia</taxon>
        <taxon>Lachnospirales</taxon>
        <taxon>Lachnospiraceae</taxon>
        <taxon>Mediterraneibacter</taxon>
    </lineage>
</organism>
<proteinExistence type="predicted"/>
<dbReference type="InterPro" id="IPR018062">
    <property type="entry name" value="HTH_AraC-typ_CS"/>
</dbReference>
<dbReference type="InterPro" id="IPR003313">
    <property type="entry name" value="AraC-bd"/>
</dbReference>
<keyword evidence="3" id="KW-0804">Transcription</keyword>
<evidence type="ECO:0000313" key="5">
    <source>
        <dbReference type="EMBL" id="HIZ75807.1"/>
    </source>
</evidence>
<dbReference type="GO" id="GO:0043565">
    <property type="term" value="F:sequence-specific DNA binding"/>
    <property type="evidence" value="ECO:0007669"/>
    <property type="project" value="InterPro"/>
</dbReference>
<dbReference type="Gene3D" id="2.60.120.280">
    <property type="entry name" value="Regulatory protein AraC"/>
    <property type="match status" value="1"/>
</dbReference>
<dbReference type="Gene3D" id="1.10.10.60">
    <property type="entry name" value="Homeodomain-like"/>
    <property type="match status" value="2"/>
</dbReference>
<evidence type="ECO:0000256" key="2">
    <source>
        <dbReference type="ARBA" id="ARBA00023125"/>
    </source>
</evidence>
<comment type="caution">
    <text evidence="5">The sequence shown here is derived from an EMBL/GenBank/DDBJ whole genome shotgun (WGS) entry which is preliminary data.</text>
</comment>
<dbReference type="PROSITE" id="PS00041">
    <property type="entry name" value="HTH_ARAC_FAMILY_1"/>
    <property type="match status" value="1"/>
</dbReference>
<feature type="domain" description="HTH araC/xylS-type" evidence="4">
    <location>
        <begin position="177"/>
        <end position="275"/>
    </location>
</feature>
<dbReference type="GO" id="GO:0003700">
    <property type="term" value="F:DNA-binding transcription factor activity"/>
    <property type="evidence" value="ECO:0007669"/>
    <property type="project" value="InterPro"/>
</dbReference>
<dbReference type="CDD" id="cd06986">
    <property type="entry name" value="cupin_MmsR-like_N"/>
    <property type="match status" value="1"/>
</dbReference>
<evidence type="ECO:0000313" key="6">
    <source>
        <dbReference type="Proteomes" id="UP000824116"/>
    </source>
</evidence>
<dbReference type="Pfam" id="PF12833">
    <property type="entry name" value="HTH_18"/>
    <property type="match status" value="1"/>
</dbReference>
<dbReference type="Proteomes" id="UP000824116">
    <property type="component" value="Unassembled WGS sequence"/>
</dbReference>
<dbReference type="InterPro" id="IPR020449">
    <property type="entry name" value="Tscrpt_reg_AraC-type_HTH"/>
</dbReference>
<reference evidence="5" key="1">
    <citation type="journal article" date="2021" name="PeerJ">
        <title>Extensive microbial diversity within the chicken gut microbiome revealed by metagenomics and culture.</title>
        <authorList>
            <person name="Gilroy R."/>
            <person name="Ravi A."/>
            <person name="Getino M."/>
            <person name="Pursley I."/>
            <person name="Horton D.L."/>
            <person name="Alikhan N.F."/>
            <person name="Baker D."/>
            <person name="Gharbi K."/>
            <person name="Hall N."/>
            <person name="Watson M."/>
            <person name="Adriaenssens E.M."/>
            <person name="Foster-Nyarko E."/>
            <person name="Jarju S."/>
            <person name="Secka A."/>
            <person name="Antonio M."/>
            <person name="Oren A."/>
            <person name="Chaudhuri R.R."/>
            <person name="La Ragione R."/>
            <person name="Hildebrand F."/>
            <person name="Pallen M.J."/>
        </authorList>
    </citation>
    <scope>NUCLEOTIDE SEQUENCE</scope>
    <source>
        <strain evidence="5">CHK196-3914</strain>
    </source>
</reference>
<dbReference type="PROSITE" id="PS01124">
    <property type="entry name" value="HTH_ARAC_FAMILY_2"/>
    <property type="match status" value="1"/>
</dbReference>
<dbReference type="AlphaFoldDB" id="A0A9D2GBM4"/>
<name>A0A9D2GBM4_9FIRM</name>
<sequence length="280" mass="32265">MSDSYKHSYKVGEDLLNSLSVYNVGYQKCEPEYQWGPGVRDHYCIHHVLSGSGYYSYGDNVWRLEAGDTFIIFPGEEVEYYADRNEPWEYAWAGFMGTDAGSIIRSTEFTRETPYIRKGKIPGDKIKTGLEHIYEVKGNTYEATVAMAGALYSLLAVFMHYSGREEQEKDAQMIYVEKAETYIGTNYSYPITVEDVASYVGISRSHLFRSFQAYRHKSPKEYLSEYRIKQACHLLKETNLSVSAIAYSVGFDNNLYFSKAFKKQKKMSPSEYRKTHISSR</sequence>